<dbReference type="GO" id="GO:0009986">
    <property type="term" value="C:cell surface"/>
    <property type="evidence" value="ECO:0007669"/>
    <property type="project" value="TreeGrafter"/>
</dbReference>
<evidence type="ECO:0000256" key="12">
    <source>
        <dbReference type="ARBA" id="ARBA00022801"/>
    </source>
</evidence>
<dbReference type="InterPro" id="IPR000490">
    <property type="entry name" value="Glyco_hydro_17"/>
</dbReference>
<dbReference type="EMBL" id="UIGY01000249">
    <property type="protein sequence ID" value="SUZ13879.1"/>
    <property type="molecule type" value="Genomic_DNA"/>
</dbReference>
<dbReference type="GO" id="GO:0042973">
    <property type="term" value="F:glucan endo-1,3-beta-D-glucosidase activity"/>
    <property type="evidence" value="ECO:0007669"/>
    <property type="project" value="UniProtKB-EC"/>
</dbReference>
<keyword evidence="13" id="KW-0472">Membrane</keyword>
<keyword evidence="14" id="KW-0325">Glycoprotein</keyword>
<keyword evidence="7" id="KW-1003">Cell membrane</keyword>
<dbReference type="InterPro" id="IPR050732">
    <property type="entry name" value="Beta-glucan_modifiers"/>
</dbReference>
<evidence type="ECO:0000256" key="21">
    <source>
        <dbReference type="ARBA" id="ARBA00032906"/>
    </source>
</evidence>
<dbReference type="Pfam" id="PF00332">
    <property type="entry name" value="Glyco_hydro_17"/>
    <property type="match status" value="1"/>
</dbReference>
<evidence type="ECO:0000256" key="3">
    <source>
        <dbReference type="ARBA" id="ARBA00004609"/>
    </source>
</evidence>
<evidence type="ECO:0000256" key="16">
    <source>
        <dbReference type="ARBA" id="ARBA00023288"/>
    </source>
</evidence>
<evidence type="ECO:0000256" key="22">
    <source>
        <dbReference type="RuleBase" id="RU004335"/>
    </source>
</evidence>
<keyword evidence="15" id="KW-0119">Carbohydrate metabolism</keyword>
<evidence type="ECO:0000256" key="13">
    <source>
        <dbReference type="ARBA" id="ARBA00023136"/>
    </source>
</evidence>
<gene>
    <name evidence="23" type="ORF">BGT96224V2_LOCUS7053</name>
</gene>
<evidence type="ECO:0000256" key="17">
    <source>
        <dbReference type="ARBA" id="ARBA00023316"/>
    </source>
</evidence>
<keyword evidence="11" id="KW-0732">Signal</keyword>
<evidence type="ECO:0000256" key="5">
    <source>
        <dbReference type="ARBA" id="ARBA00012780"/>
    </source>
</evidence>
<reference evidence="23" key="1">
    <citation type="submission" date="2018-07" db="EMBL/GenBank/DDBJ databases">
        <authorList>
            <person name="Quirk P.G."/>
            <person name="Krulwich T.A."/>
        </authorList>
    </citation>
    <scope>NUCLEOTIDE SEQUENCE</scope>
    <source>
        <strain evidence="23">96224</strain>
    </source>
</reference>
<dbReference type="GO" id="GO:0005886">
    <property type="term" value="C:plasma membrane"/>
    <property type="evidence" value="ECO:0007669"/>
    <property type="project" value="UniProtKB-SubCell"/>
</dbReference>
<evidence type="ECO:0000256" key="10">
    <source>
        <dbReference type="ARBA" id="ARBA00022622"/>
    </source>
</evidence>
<evidence type="ECO:0000256" key="11">
    <source>
        <dbReference type="ARBA" id="ARBA00022729"/>
    </source>
</evidence>
<evidence type="ECO:0000256" key="18">
    <source>
        <dbReference type="ARBA" id="ARBA00023326"/>
    </source>
</evidence>
<keyword evidence="9" id="KW-0964">Secreted</keyword>
<evidence type="ECO:0000256" key="7">
    <source>
        <dbReference type="ARBA" id="ARBA00022475"/>
    </source>
</evidence>
<comment type="catalytic activity">
    <reaction evidence="1">
        <text>Hydrolysis of (1-&gt;3)-beta-D-glucosidic linkages in (1-&gt;3)-beta-D-glucans.</text>
        <dbReference type="EC" id="3.2.1.39"/>
    </reaction>
</comment>
<evidence type="ECO:0000313" key="23">
    <source>
        <dbReference type="EMBL" id="SUZ13879.1"/>
    </source>
</evidence>
<proteinExistence type="inferred from homology"/>
<dbReference type="Gene3D" id="3.20.20.80">
    <property type="entry name" value="Glycosidases"/>
    <property type="match status" value="1"/>
</dbReference>
<dbReference type="SUPFAM" id="SSF51445">
    <property type="entry name" value="(Trans)glycosidases"/>
    <property type="match status" value="1"/>
</dbReference>
<keyword evidence="8" id="KW-0134">Cell wall</keyword>
<evidence type="ECO:0000256" key="1">
    <source>
        <dbReference type="ARBA" id="ARBA00000382"/>
    </source>
</evidence>
<comment type="similarity">
    <text evidence="4 22">Belongs to the glycosyl hydrolase 17 family.</text>
</comment>
<keyword evidence="12" id="KW-0378">Hydrolase</keyword>
<dbReference type="OrthoDB" id="77201at2759"/>
<dbReference type="GO" id="GO:0000272">
    <property type="term" value="P:polysaccharide catabolic process"/>
    <property type="evidence" value="ECO:0007669"/>
    <property type="project" value="UniProtKB-KW"/>
</dbReference>
<keyword evidence="18" id="KW-0624">Polysaccharide degradation</keyword>
<evidence type="ECO:0000256" key="6">
    <source>
        <dbReference type="ARBA" id="ARBA00019762"/>
    </source>
</evidence>
<keyword evidence="17" id="KW-0961">Cell wall biogenesis/degradation</keyword>
<protein>
    <recommendedName>
        <fullName evidence="6">Probable glucan endo-1,3-beta-glucosidase eglC</fullName>
        <ecNumber evidence="5">3.2.1.39</ecNumber>
    </recommendedName>
    <alternativeName>
        <fullName evidence="20">Endo-1,3-beta-glucanase eglC</fullName>
    </alternativeName>
    <alternativeName>
        <fullName evidence="21">Laminarinase eglC</fullName>
    </alternativeName>
</protein>
<dbReference type="AlphaFoldDB" id="A0A381LIZ5"/>
<accession>A0A381LIZ5</accession>
<dbReference type="GO" id="GO:0071555">
    <property type="term" value="P:cell wall organization"/>
    <property type="evidence" value="ECO:0007669"/>
    <property type="project" value="UniProtKB-KW"/>
</dbReference>
<evidence type="ECO:0000256" key="8">
    <source>
        <dbReference type="ARBA" id="ARBA00022512"/>
    </source>
</evidence>
<evidence type="ECO:0000256" key="20">
    <source>
        <dbReference type="ARBA" id="ARBA00032134"/>
    </source>
</evidence>
<comment type="function">
    <text evidence="19">Glucanases play a role in cell expansion during growth, in cell-cell fusion during mating, and in spore release during sporulation. This enzyme may be involved in beta-glucan degradation and also function biosynthetically as a transglycosylase.</text>
</comment>
<evidence type="ECO:0000256" key="4">
    <source>
        <dbReference type="ARBA" id="ARBA00008773"/>
    </source>
</evidence>
<dbReference type="EC" id="3.2.1.39" evidence="5"/>
<keyword evidence="10" id="KW-0336">GPI-anchor</keyword>
<dbReference type="PANTHER" id="PTHR16631:SF13">
    <property type="entry name" value="GLUCAN ENDO-1,3-BETA-GLUCOSIDASE EGLC-RELATED"/>
    <property type="match status" value="1"/>
</dbReference>
<name>A0A381LIZ5_BLUGR</name>
<dbReference type="GO" id="GO:0009277">
    <property type="term" value="C:fungal-type cell wall"/>
    <property type="evidence" value="ECO:0007669"/>
    <property type="project" value="TreeGrafter"/>
</dbReference>
<sequence length="293" mass="31890">MRLSAYLVIAISTGSTNAYWKGFNAQANKVDGSCKTQADWTSDFNILKSFPGNFNSIRLYASSDCNTLANAVPAALATGIKLLAGVWTQNENHFEAEKQELLAAVQKYGFDWIAAVSVGSEDLYRAETTPNRLAEQIYDVRGMLSTVAGYSSNIQVGHVDTWTAWVNNANIPVIKACDFIGTDGYPYFQSNDTNSVQNGNKLFQESLDAVRNSVAAVGSGAWVWVTESGWPITGNTLNQAVPSIENAQLYWKTVACPLFTSAHTFWYSLQDVGVSPSFGVLDANGKPLYDLSC</sequence>
<evidence type="ECO:0000256" key="19">
    <source>
        <dbReference type="ARBA" id="ARBA00025152"/>
    </source>
</evidence>
<organism evidence="23">
    <name type="scientific">Blumeria graminis f. sp. tritici 96224</name>
    <dbReference type="NCBI Taxonomy" id="1268274"/>
    <lineage>
        <taxon>Eukaryota</taxon>
        <taxon>Fungi</taxon>
        <taxon>Dikarya</taxon>
        <taxon>Ascomycota</taxon>
        <taxon>Pezizomycotina</taxon>
        <taxon>Leotiomycetes</taxon>
        <taxon>Erysiphales</taxon>
        <taxon>Erysiphaceae</taxon>
        <taxon>Blumeria</taxon>
    </lineage>
</organism>
<evidence type="ECO:0000256" key="15">
    <source>
        <dbReference type="ARBA" id="ARBA00023277"/>
    </source>
</evidence>
<evidence type="ECO:0000256" key="2">
    <source>
        <dbReference type="ARBA" id="ARBA00004191"/>
    </source>
</evidence>
<comment type="subcellular location">
    <subcellularLocation>
        <location evidence="3">Cell membrane</location>
        <topology evidence="3">Lipid-anchor</topology>
        <topology evidence="3">GPI-anchor</topology>
    </subcellularLocation>
    <subcellularLocation>
        <location evidence="2">Secreted</location>
        <location evidence="2">Cell wall</location>
    </subcellularLocation>
</comment>
<dbReference type="PANTHER" id="PTHR16631">
    <property type="entry name" value="GLUCAN 1,3-BETA-GLUCOSIDASE"/>
    <property type="match status" value="1"/>
</dbReference>
<evidence type="ECO:0000256" key="9">
    <source>
        <dbReference type="ARBA" id="ARBA00022525"/>
    </source>
</evidence>
<dbReference type="GO" id="GO:0005576">
    <property type="term" value="C:extracellular region"/>
    <property type="evidence" value="ECO:0007669"/>
    <property type="project" value="TreeGrafter"/>
</dbReference>
<keyword evidence="16" id="KW-0449">Lipoprotein</keyword>
<evidence type="ECO:0000256" key="14">
    <source>
        <dbReference type="ARBA" id="ARBA00023180"/>
    </source>
</evidence>
<dbReference type="InterPro" id="IPR017853">
    <property type="entry name" value="GH"/>
</dbReference>
<dbReference type="GO" id="GO:0098552">
    <property type="term" value="C:side of membrane"/>
    <property type="evidence" value="ECO:0007669"/>
    <property type="project" value="UniProtKB-KW"/>
</dbReference>